<feature type="domain" description="DUF1990" evidence="1">
    <location>
        <begin position="118"/>
        <end position="206"/>
    </location>
</feature>
<protein>
    <submittedName>
        <fullName evidence="2">Uncharacterized protein (UPF0548 family)</fullName>
    </submittedName>
</protein>
<reference evidence="2 3" key="1">
    <citation type="journal article" date="2015" name="Stand. Genomic Sci.">
        <title>Genomic Encyclopedia of Bacterial and Archaeal Type Strains, Phase III: the genomes of soil and plant-associated and newly described type strains.</title>
        <authorList>
            <person name="Whitman W.B."/>
            <person name="Woyke T."/>
            <person name="Klenk H.P."/>
            <person name="Zhou Y."/>
            <person name="Lilburn T.G."/>
            <person name="Beck B.J."/>
            <person name="De Vos P."/>
            <person name="Vandamme P."/>
            <person name="Eisen J.A."/>
            <person name="Garrity G."/>
            <person name="Hugenholtz P."/>
            <person name="Kyrpides N.C."/>
        </authorList>
    </citation>
    <scope>NUCLEOTIDE SEQUENCE [LARGE SCALE GENOMIC DNA]</scope>
    <source>
        <strain evidence="2 3">S2T63</strain>
    </source>
</reference>
<dbReference type="PANTHER" id="PTHR34202:SF1">
    <property type="entry name" value="UPF0548 PROTEIN"/>
    <property type="match status" value="1"/>
</dbReference>
<accession>A0A498C2T6</accession>
<dbReference type="EMBL" id="RCDB01000002">
    <property type="protein sequence ID" value="RLK49513.1"/>
    <property type="molecule type" value="Genomic_DNA"/>
</dbReference>
<comment type="caution">
    <text evidence="2">The sequence shown here is derived from an EMBL/GenBank/DDBJ whole genome shotgun (WGS) entry which is preliminary data.</text>
</comment>
<keyword evidence="3" id="KW-1185">Reference proteome</keyword>
<dbReference type="PANTHER" id="PTHR34202">
    <property type="entry name" value="UPF0548 PROTEIN"/>
    <property type="match status" value="1"/>
</dbReference>
<evidence type="ECO:0000313" key="2">
    <source>
        <dbReference type="EMBL" id="RLK49513.1"/>
    </source>
</evidence>
<sequence length="216" mass="23282">MRRGSFQEGTVDYAAVGATQAADLMGYPPEKSRPAEQSWRIGSGEDRFAAAADALLAWGALRGAGLSVSDVRPASGPMYSGVSFDAEGNAVAPSRLESEQRFDADGVPYVGAGSSARLSGRVKGLSADASVRVIFVVEEPRRVGFALGTIGDSVVSGEESFMIEWHDTDEVWFTVRAFDRPVAALYRLLPPLVTRRRRELFQGYLRAISPLYTTTA</sequence>
<dbReference type="Proteomes" id="UP000273158">
    <property type="component" value="Unassembled WGS sequence"/>
</dbReference>
<dbReference type="Pfam" id="PF09348">
    <property type="entry name" value="DUF1990"/>
    <property type="match status" value="2"/>
</dbReference>
<organism evidence="2 3">
    <name type="scientific">Microbacterium telephonicum</name>
    <dbReference type="NCBI Taxonomy" id="1714841"/>
    <lineage>
        <taxon>Bacteria</taxon>
        <taxon>Bacillati</taxon>
        <taxon>Actinomycetota</taxon>
        <taxon>Actinomycetes</taxon>
        <taxon>Micrococcales</taxon>
        <taxon>Microbacteriaceae</taxon>
        <taxon>Microbacterium</taxon>
    </lineage>
</organism>
<proteinExistence type="predicted"/>
<gene>
    <name evidence="2" type="ORF">C7474_1671</name>
</gene>
<dbReference type="AlphaFoldDB" id="A0A498C2T6"/>
<dbReference type="OrthoDB" id="120660at2"/>
<name>A0A498C2T6_9MICO</name>
<dbReference type="InterPro" id="IPR018960">
    <property type="entry name" value="DUF1990"/>
</dbReference>
<feature type="domain" description="DUF1990" evidence="1">
    <location>
        <begin position="13"/>
        <end position="73"/>
    </location>
</feature>
<evidence type="ECO:0000313" key="3">
    <source>
        <dbReference type="Proteomes" id="UP000273158"/>
    </source>
</evidence>
<evidence type="ECO:0000259" key="1">
    <source>
        <dbReference type="Pfam" id="PF09348"/>
    </source>
</evidence>
<dbReference type="RefSeq" id="WP_121058808.1">
    <property type="nucleotide sequence ID" value="NZ_RCDB01000002.1"/>
</dbReference>